<feature type="domain" description="Chromo" evidence="2">
    <location>
        <begin position="10"/>
        <end position="95"/>
    </location>
</feature>
<dbReference type="InterPro" id="IPR032450">
    <property type="entry name" value="SMARCC_N"/>
</dbReference>
<dbReference type="Pfam" id="PF16496">
    <property type="entry name" value="SWIRM-assoc_2"/>
    <property type="match status" value="1"/>
</dbReference>
<proteinExistence type="predicted"/>
<evidence type="ECO:0000313" key="3">
    <source>
        <dbReference type="Ensembl" id="ENSAPEP00000022610.1"/>
    </source>
</evidence>
<dbReference type="Ensembl" id="ENSAPET00000023209.1">
    <property type="protein sequence ID" value="ENSAPEP00000022610.1"/>
    <property type="gene ID" value="ENSAPEG00000016106.1"/>
</dbReference>
<evidence type="ECO:0000313" key="4">
    <source>
        <dbReference type="Proteomes" id="UP000265080"/>
    </source>
</evidence>
<name>A0A3P8TAU9_AMPPE</name>
<dbReference type="Proteomes" id="UP000265080">
    <property type="component" value="Chromosome 17"/>
</dbReference>
<dbReference type="AlphaFoldDB" id="A0A3P8TAU9"/>
<reference evidence="3 4" key="1">
    <citation type="submission" date="2018-03" db="EMBL/GenBank/DDBJ databases">
        <title>Finding Nemo's genes: A chromosome-scale reference assembly of the genome of the orange clownfish Amphiprion percula.</title>
        <authorList>
            <person name="Lehmann R."/>
        </authorList>
    </citation>
    <scope>NUCLEOTIDE SEQUENCE</scope>
</reference>
<reference evidence="3" key="2">
    <citation type="submission" date="2025-08" db="UniProtKB">
        <authorList>
            <consortium name="Ensembl"/>
        </authorList>
    </citation>
    <scope>IDENTIFICATION</scope>
</reference>
<dbReference type="InterPro" id="IPR049898">
    <property type="entry name" value="MARR_BRCT_CHROMO"/>
</dbReference>
<sequence>MATVSGGANLGVPGTSQASSGVFAHRKKDSTQLDVVRQWMGKHYKKVALAAVTLQLLHPALTKLPAQCYLDLRPGGGLCHILALLTSSKLNRAGV</sequence>
<reference evidence="3" key="3">
    <citation type="submission" date="2025-09" db="UniProtKB">
        <authorList>
            <consortium name="Ensembl"/>
        </authorList>
    </citation>
    <scope>IDENTIFICATION</scope>
</reference>
<evidence type="ECO:0000259" key="2">
    <source>
        <dbReference type="PROSITE" id="PS52032"/>
    </source>
</evidence>
<evidence type="ECO:0000256" key="1">
    <source>
        <dbReference type="SAM" id="MobiDB-lite"/>
    </source>
</evidence>
<organism evidence="3 4">
    <name type="scientific">Amphiprion percula</name>
    <name type="common">Orange clownfish</name>
    <name type="synonym">Lutjanus percula</name>
    <dbReference type="NCBI Taxonomy" id="161767"/>
    <lineage>
        <taxon>Eukaryota</taxon>
        <taxon>Metazoa</taxon>
        <taxon>Chordata</taxon>
        <taxon>Craniata</taxon>
        <taxon>Vertebrata</taxon>
        <taxon>Euteleostomi</taxon>
        <taxon>Actinopterygii</taxon>
        <taxon>Neopterygii</taxon>
        <taxon>Teleostei</taxon>
        <taxon>Neoteleostei</taxon>
        <taxon>Acanthomorphata</taxon>
        <taxon>Ovalentaria</taxon>
        <taxon>Pomacentridae</taxon>
        <taxon>Amphiprion</taxon>
    </lineage>
</organism>
<keyword evidence="4" id="KW-1185">Reference proteome</keyword>
<dbReference type="PROSITE" id="PS52032">
    <property type="entry name" value="MARR_BRCT_CHROMO"/>
    <property type="match status" value="1"/>
</dbReference>
<accession>A0A3P8TAU9</accession>
<dbReference type="STRING" id="161767.ENSAPEP00000022610"/>
<feature type="region of interest" description="Disordered" evidence="1">
    <location>
        <begin position="1"/>
        <end position="27"/>
    </location>
</feature>
<protein>
    <recommendedName>
        <fullName evidence="2">Chromo domain-containing protein</fullName>
    </recommendedName>
</protein>